<sequence length="75" mass="8210">MADTLSIDGRNVDVTQLSPIARATLLRLEQVDAGLALRRRQRAALTMAWNVHVEALQAEVLHATTGIDIASLLYD</sequence>
<gene>
    <name evidence="1" type="ORF">CCR87_07780</name>
</gene>
<name>A0A934TKR0_9RHOB</name>
<reference evidence="1" key="1">
    <citation type="submission" date="2017-05" db="EMBL/GenBank/DDBJ databases">
        <authorList>
            <person name="Imhoff J.F."/>
            <person name="Rahn T."/>
            <person name="Kuenzel S."/>
            <person name="Neulinger S.C."/>
        </authorList>
    </citation>
    <scope>NUCLEOTIDE SEQUENCE</scope>
    <source>
        <strain evidence="1">LMG 28126</strain>
    </source>
</reference>
<keyword evidence="2" id="KW-1185">Reference proteome</keyword>
<dbReference type="Proteomes" id="UP000706333">
    <property type="component" value="Unassembled WGS sequence"/>
</dbReference>
<reference evidence="1" key="2">
    <citation type="journal article" date="2020" name="Microorganisms">
        <title>Osmotic Adaptation and Compatible Solute Biosynthesis of Phototrophic Bacteria as Revealed from Genome Analyses.</title>
        <authorList>
            <person name="Imhoff J.F."/>
            <person name="Rahn T."/>
            <person name="Kunzel S."/>
            <person name="Keller A."/>
            <person name="Neulinger S.C."/>
        </authorList>
    </citation>
    <scope>NUCLEOTIDE SEQUENCE</scope>
    <source>
        <strain evidence="1">LMG 28126</strain>
    </source>
</reference>
<dbReference type="AlphaFoldDB" id="A0A934TKR0"/>
<comment type="caution">
    <text evidence="1">The sequence shown here is derived from an EMBL/GenBank/DDBJ whole genome shotgun (WGS) entry which is preliminary data.</text>
</comment>
<protein>
    <submittedName>
        <fullName evidence="1">Uncharacterized protein</fullName>
    </submittedName>
</protein>
<proteinExistence type="predicted"/>
<dbReference type="RefSeq" id="WP_201156996.1">
    <property type="nucleotide sequence ID" value="NZ_NHSD01000222.1"/>
</dbReference>
<evidence type="ECO:0000313" key="1">
    <source>
        <dbReference type="EMBL" id="MBK5927236.1"/>
    </source>
</evidence>
<accession>A0A934TKR0</accession>
<dbReference type="EMBL" id="NHSD01000222">
    <property type="protein sequence ID" value="MBK5927236.1"/>
    <property type="molecule type" value="Genomic_DNA"/>
</dbReference>
<organism evidence="1 2">
    <name type="scientific">Rhodobaculum claviforme</name>
    <dbReference type="NCBI Taxonomy" id="1549854"/>
    <lineage>
        <taxon>Bacteria</taxon>
        <taxon>Pseudomonadati</taxon>
        <taxon>Pseudomonadota</taxon>
        <taxon>Alphaproteobacteria</taxon>
        <taxon>Rhodobacterales</taxon>
        <taxon>Paracoccaceae</taxon>
        <taxon>Rhodobaculum</taxon>
    </lineage>
</organism>
<evidence type="ECO:0000313" key="2">
    <source>
        <dbReference type="Proteomes" id="UP000706333"/>
    </source>
</evidence>